<evidence type="ECO:0000313" key="2">
    <source>
        <dbReference type="Proteomes" id="UP001634747"/>
    </source>
</evidence>
<accession>A0ABW9KID8</accession>
<comment type="caution">
    <text evidence="1">The sequence shown here is derived from an EMBL/GenBank/DDBJ whole genome shotgun (WGS) entry which is preliminary data.</text>
</comment>
<dbReference type="Pfam" id="PF09932">
    <property type="entry name" value="DUF2164"/>
    <property type="match status" value="1"/>
</dbReference>
<dbReference type="Proteomes" id="UP001634747">
    <property type="component" value="Unassembled WGS sequence"/>
</dbReference>
<dbReference type="RefSeq" id="WP_263412916.1">
    <property type="nucleotide sequence ID" value="NZ_BAABBH010000001.1"/>
</dbReference>
<dbReference type="InterPro" id="IPR018680">
    <property type="entry name" value="DUF2164"/>
</dbReference>
<keyword evidence="2" id="KW-1185">Reference proteome</keyword>
<evidence type="ECO:0000313" key="1">
    <source>
        <dbReference type="EMBL" id="MFN2975561.1"/>
    </source>
</evidence>
<gene>
    <name evidence="1" type="ORF">ACK2TP_07280</name>
</gene>
<name>A0ABW9KID8_9BACT</name>
<organism evidence="1 2">
    <name type="scientific">Terriglobus aquaticus</name>
    <dbReference type="NCBI Taxonomy" id="940139"/>
    <lineage>
        <taxon>Bacteria</taxon>
        <taxon>Pseudomonadati</taxon>
        <taxon>Acidobacteriota</taxon>
        <taxon>Terriglobia</taxon>
        <taxon>Terriglobales</taxon>
        <taxon>Acidobacteriaceae</taxon>
        <taxon>Terriglobus</taxon>
    </lineage>
</organism>
<dbReference type="EMBL" id="JBJYXY010000001">
    <property type="protein sequence ID" value="MFN2975561.1"/>
    <property type="molecule type" value="Genomic_DNA"/>
</dbReference>
<sequence>MAASLEITAPLRAQAISSIQRYAEENLGDPLGDLAAGNLLDYFLSEIAPLIYNQAVSDVQERLQHRIGELHGEIYADTFQYWTRLEKRRKSRS</sequence>
<proteinExistence type="predicted"/>
<protein>
    <submittedName>
        <fullName evidence="1">DUF2164 domain-containing protein</fullName>
    </submittedName>
</protein>
<reference evidence="1 2" key="1">
    <citation type="submission" date="2024-12" db="EMBL/GenBank/DDBJ databases">
        <authorList>
            <person name="Lee Y."/>
        </authorList>
    </citation>
    <scope>NUCLEOTIDE SEQUENCE [LARGE SCALE GENOMIC DNA]</scope>
    <source>
        <strain evidence="1 2">03SUJ4</strain>
    </source>
</reference>